<dbReference type="RefSeq" id="XP_024365125.1">
    <property type="nucleotide sequence ID" value="XM_024509357.2"/>
</dbReference>
<dbReference type="EnsemblPlants" id="Pp3c25_7080V3.3">
    <property type="protein sequence ID" value="Pp3c25_7080V3.3"/>
    <property type="gene ID" value="Pp3c25_7080"/>
</dbReference>
<evidence type="ECO:0000313" key="10">
    <source>
        <dbReference type="Proteomes" id="UP000006727"/>
    </source>
</evidence>
<keyword evidence="4 7" id="KW-0472">Membrane</keyword>
<keyword evidence="2 7" id="KW-0812">Transmembrane</keyword>
<feature type="region of interest" description="Disordered" evidence="6">
    <location>
        <begin position="404"/>
        <end position="425"/>
    </location>
</feature>
<accession>A9SKP6</accession>
<dbReference type="PROSITE" id="PS51775">
    <property type="entry name" value="GTD_BINDING"/>
    <property type="match status" value="1"/>
</dbReference>
<reference evidence="9 10" key="1">
    <citation type="journal article" date="2008" name="Science">
        <title>The Physcomitrella genome reveals evolutionary insights into the conquest of land by plants.</title>
        <authorList>
            <person name="Rensing S."/>
            <person name="Lang D."/>
            <person name="Zimmer A."/>
            <person name="Terry A."/>
            <person name="Salamov A."/>
            <person name="Shapiro H."/>
            <person name="Nishiyama T."/>
            <person name="Perroud P.-F."/>
            <person name="Lindquist E."/>
            <person name="Kamisugi Y."/>
            <person name="Tanahashi T."/>
            <person name="Sakakibara K."/>
            <person name="Fujita T."/>
            <person name="Oishi K."/>
            <person name="Shin-I T."/>
            <person name="Kuroki Y."/>
            <person name="Toyoda A."/>
            <person name="Suzuki Y."/>
            <person name="Hashimoto A."/>
            <person name="Yamaguchi K."/>
            <person name="Sugano A."/>
            <person name="Kohara Y."/>
            <person name="Fujiyama A."/>
            <person name="Anterola A."/>
            <person name="Aoki S."/>
            <person name="Ashton N."/>
            <person name="Barbazuk W.B."/>
            <person name="Barker E."/>
            <person name="Bennetzen J."/>
            <person name="Bezanilla M."/>
            <person name="Blankenship R."/>
            <person name="Cho S.H."/>
            <person name="Dutcher S."/>
            <person name="Estelle M."/>
            <person name="Fawcett J.A."/>
            <person name="Gundlach H."/>
            <person name="Hanada K."/>
            <person name="Heyl A."/>
            <person name="Hicks K.A."/>
            <person name="Hugh J."/>
            <person name="Lohr M."/>
            <person name="Mayer K."/>
            <person name="Melkozernov A."/>
            <person name="Murata T."/>
            <person name="Nelson D."/>
            <person name="Pils B."/>
            <person name="Prigge M."/>
            <person name="Reiss B."/>
            <person name="Renner T."/>
            <person name="Rombauts S."/>
            <person name="Rushton P."/>
            <person name="Sanderfoot A."/>
            <person name="Schween G."/>
            <person name="Shiu S.-H."/>
            <person name="Stueber K."/>
            <person name="Theodoulou F.L."/>
            <person name="Tu H."/>
            <person name="Van de Peer Y."/>
            <person name="Verrier P.J."/>
            <person name="Waters E."/>
            <person name="Wood A."/>
            <person name="Yang L."/>
            <person name="Cove D."/>
            <person name="Cuming A."/>
            <person name="Hasebe M."/>
            <person name="Lucas S."/>
            <person name="Mishler D.B."/>
            <person name="Reski R."/>
            <person name="Grigoriev I."/>
            <person name="Quatrano R.S."/>
            <person name="Boore J.L."/>
        </authorList>
    </citation>
    <scope>NUCLEOTIDE SEQUENCE [LARGE SCALE GENOMIC DNA]</scope>
    <source>
        <strain evidence="9 10">cv. Gransden 2004</strain>
    </source>
</reference>
<evidence type="ECO:0000256" key="1">
    <source>
        <dbReference type="ARBA" id="ARBA00004167"/>
    </source>
</evidence>
<feature type="transmembrane region" description="Helical" evidence="7">
    <location>
        <begin position="20"/>
        <end position="43"/>
    </location>
</feature>
<gene>
    <name evidence="9" type="primary">LOC112277244</name>
</gene>
<dbReference type="HOGENOM" id="CLU_021717_0_0_1"/>
<dbReference type="PANTHER" id="PTHR31448:SF3">
    <property type="entry name" value="MYOSIN-BINDING PROTEIN 2"/>
    <property type="match status" value="1"/>
</dbReference>
<evidence type="ECO:0000256" key="4">
    <source>
        <dbReference type="ARBA" id="ARBA00023136"/>
    </source>
</evidence>
<protein>
    <recommendedName>
        <fullName evidence="8">GTD-binding domain-containing protein</fullName>
    </recommendedName>
</protein>
<name>A9SKP6_PHYPA</name>
<evidence type="ECO:0000256" key="2">
    <source>
        <dbReference type="ARBA" id="ARBA00022692"/>
    </source>
</evidence>
<dbReference type="InterPro" id="IPR039306">
    <property type="entry name" value="MYOB"/>
</dbReference>
<feature type="region of interest" description="Disordered" evidence="6">
    <location>
        <begin position="105"/>
        <end position="140"/>
    </location>
</feature>
<dbReference type="Gramene" id="Pp3c25_7080V3.2">
    <property type="protein sequence ID" value="Pp3c25_7080V3.2"/>
    <property type="gene ID" value="Pp3c25_7080"/>
</dbReference>
<organism evidence="9 10">
    <name type="scientific">Physcomitrium patens</name>
    <name type="common">Spreading-leaved earth moss</name>
    <name type="synonym">Physcomitrella patens</name>
    <dbReference type="NCBI Taxonomy" id="3218"/>
    <lineage>
        <taxon>Eukaryota</taxon>
        <taxon>Viridiplantae</taxon>
        <taxon>Streptophyta</taxon>
        <taxon>Embryophyta</taxon>
        <taxon>Bryophyta</taxon>
        <taxon>Bryophytina</taxon>
        <taxon>Bryopsida</taxon>
        <taxon>Funariidae</taxon>
        <taxon>Funariales</taxon>
        <taxon>Funariaceae</taxon>
        <taxon>Physcomitrium</taxon>
    </lineage>
</organism>
<feature type="compositionally biased region" description="Basic and acidic residues" evidence="6">
    <location>
        <begin position="126"/>
        <end position="140"/>
    </location>
</feature>
<evidence type="ECO:0000313" key="9">
    <source>
        <dbReference type="EnsemblPlants" id="Pp3c25_7080V3.2"/>
    </source>
</evidence>
<feature type="compositionally biased region" description="Basic and acidic residues" evidence="6">
    <location>
        <begin position="107"/>
        <end position="117"/>
    </location>
</feature>
<reference evidence="9 10" key="2">
    <citation type="journal article" date="2018" name="Plant J.">
        <title>The Physcomitrella patens chromosome-scale assembly reveals moss genome structure and evolution.</title>
        <authorList>
            <person name="Lang D."/>
            <person name="Ullrich K.K."/>
            <person name="Murat F."/>
            <person name="Fuchs J."/>
            <person name="Jenkins J."/>
            <person name="Haas F.B."/>
            <person name="Piednoel M."/>
            <person name="Gundlach H."/>
            <person name="Van Bel M."/>
            <person name="Meyberg R."/>
            <person name="Vives C."/>
            <person name="Morata J."/>
            <person name="Symeonidi A."/>
            <person name="Hiss M."/>
            <person name="Muchero W."/>
            <person name="Kamisugi Y."/>
            <person name="Saleh O."/>
            <person name="Blanc G."/>
            <person name="Decker E.L."/>
            <person name="van Gessel N."/>
            <person name="Grimwood J."/>
            <person name="Hayes R.D."/>
            <person name="Graham S.W."/>
            <person name="Gunter L.E."/>
            <person name="McDaniel S.F."/>
            <person name="Hoernstein S.N.W."/>
            <person name="Larsson A."/>
            <person name="Li F.W."/>
            <person name="Perroud P.F."/>
            <person name="Phillips J."/>
            <person name="Ranjan P."/>
            <person name="Rokshar D.S."/>
            <person name="Rothfels C.J."/>
            <person name="Schneider L."/>
            <person name="Shu S."/>
            <person name="Stevenson D.W."/>
            <person name="Thummler F."/>
            <person name="Tillich M."/>
            <person name="Villarreal Aguilar J.C."/>
            <person name="Widiez T."/>
            <person name="Wong G.K."/>
            <person name="Wymore A."/>
            <person name="Zhang Y."/>
            <person name="Zimmer A.D."/>
            <person name="Quatrano R.S."/>
            <person name="Mayer K.F.X."/>
            <person name="Goodstein D."/>
            <person name="Casacuberta J.M."/>
            <person name="Vandepoele K."/>
            <person name="Reski R."/>
            <person name="Cuming A.C."/>
            <person name="Tuskan G.A."/>
            <person name="Maumus F."/>
            <person name="Salse J."/>
            <person name="Schmutz J."/>
            <person name="Rensing S.A."/>
        </authorList>
    </citation>
    <scope>NUCLEOTIDE SEQUENCE [LARGE SCALE GENOMIC DNA]</scope>
    <source>
        <strain evidence="9 10">cv. Gransden 2004</strain>
    </source>
</reference>
<keyword evidence="5" id="KW-0175">Coiled coil</keyword>
<keyword evidence="3 7" id="KW-1133">Transmembrane helix</keyword>
<evidence type="ECO:0000256" key="5">
    <source>
        <dbReference type="SAM" id="Coils"/>
    </source>
</evidence>
<evidence type="ECO:0000259" key="8">
    <source>
        <dbReference type="PROSITE" id="PS51775"/>
    </source>
</evidence>
<dbReference type="Pfam" id="PF04576">
    <property type="entry name" value="Zein-binding"/>
    <property type="match status" value="1"/>
</dbReference>
<dbReference type="Gramene" id="Pp3c25_7080V3.3">
    <property type="protein sequence ID" value="Pp3c25_7080V3.3"/>
    <property type="gene ID" value="Pp3c25_7080"/>
</dbReference>
<evidence type="ECO:0000256" key="7">
    <source>
        <dbReference type="SAM" id="Phobius"/>
    </source>
</evidence>
<dbReference type="eggNOG" id="ENOG502SU63">
    <property type="taxonomic scope" value="Eukaryota"/>
</dbReference>
<sequence length="750" mass="85105">MAWRGLQDDFQLAWNLTSFLRNFTGVVESCVVLALCLVHYIAFRALRSSRLNAPCSSPTRSRKDMNDTEHTDTLPKVAMGGFAESVTSDGVVDCRLGQLSNASMADSRYEGGGDENKPSYCSSIRNSKDEEQVGRDRDQDLKDKDLYETLQCERETLATLYSELEQERNCSASAASEALAMISRLQEEKASVQLEARQFQRMVLEKAMFDQEAIEALNELLMNREEEKLALVQEIHLCRERLDSLMKDERRQSLKPKAIAQAPNLNQNEKVMVTSNAAKEEQVKCVVKFSPMKSQLYEALFPDAGRSTEAEFEKTLIGVKSTVAGCENNPLVPICNVTTNVEESDLSNEEKSETTGYPSLRRIWGIQDVSLNAKEETKEGRRIQENRLSVQEFIRMFEQQQQGARLPGLQSVTKPKSGGPRSEMRNCDVAESTVSMSWRKYEDSSRGFTSDHSMRRRLFQEICDDERDLNGFLSLEKAEVRASSHQRRSCVGINKSVHCEVPKGTGGKEECLEDALFVQDVHEVQRSRVRGPFMRGDGCFLNLIDAEMHPTTPSDRLGKPDLYSFERDEEMDCESELDPLCLIPPSRFYQCVDDADQVSQWEDLQGNVRTKNLGVSSSLWGDNTRSGVEEQVEQLTHRLKALESDKYLMKQMIESLSVENGEMKLAHQLREPGLTQQHELWSKRLPVPLQFQISSGMPEKIQRNGIPRRALCRIESSSSTITPRPTRNMLNSHKESRGGYSLYRFVSQDR</sequence>
<dbReference type="AlphaFoldDB" id="A9SKP6"/>
<reference evidence="9" key="3">
    <citation type="submission" date="2020-12" db="UniProtKB">
        <authorList>
            <consortium name="EnsemblPlants"/>
        </authorList>
    </citation>
    <scope>IDENTIFICATION</scope>
</reference>
<dbReference type="PANTHER" id="PTHR31448">
    <property type="entry name" value="MYOSIN-BINDING PROTEIN 2"/>
    <property type="match status" value="1"/>
</dbReference>
<feature type="domain" description="GTD-binding" evidence="8">
    <location>
        <begin position="141"/>
        <end position="239"/>
    </location>
</feature>
<evidence type="ECO:0000256" key="6">
    <source>
        <dbReference type="SAM" id="MobiDB-lite"/>
    </source>
</evidence>
<dbReference type="GO" id="GO:0080115">
    <property type="term" value="F:myosin XI tail binding"/>
    <property type="evidence" value="ECO:0007669"/>
    <property type="project" value="UniProtKB-ARBA"/>
</dbReference>
<dbReference type="EMBL" id="ABEU02000025">
    <property type="status" value="NOT_ANNOTATED_CDS"/>
    <property type="molecule type" value="Genomic_DNA"/>
</dbReference>
<keyword evidence="10" id="KW-1185">Reference proteome</keyword>
<dbReference type="GeneID" id="112277244"/>
<proteinExistence type="predicted"/>
<dbReference type="InterPro" id="IPR007656">
    <property type="entry name" value="GTD-bd"/>
</dbReference>
<dbReference type="GO" id="GO:0016020">
    <property type="term" value="C:membrane"/>
    <property type="evidence" value="ECO:0007669"/>
    <property type="project" value="UniProtKB-SubCell"/>
</dbReference>
<comment type="subcellular location">
    <subcellularLocation>
        <location evidence="1">Membrane</location>
        <topology evidence="1">Single-pass membrane protein</topology>
    </subcellularLocation>
</comment>
<feature type="coiled-coil region" evidence="5">
    <location>
        <begin position="147"/>
        <end position="234"/>
    </location>
</feature>
<dbReference type="EnsemblPlants" id="Pp3c25_7080V3.2">
    <property type="protein sequence ID" value="Pp3c25_7080V3.2"/>
    <property type="gene ID" value="Pp3c25_7080"/>
</dbReference>
<dbReference type="Proteomes" id="UP000006727">
    <property type="component" value="Chromosome 25"/>
</dbReference>
<evidence type="ECO:0000256" key="3">
    <source>
        <dbReference type="ARBA" id="ARBA00022989"/>
    </source>
</evidence>